<dbReference type="eggNOG" id="COG0667">
    <property type="taxonomic scope" value="Bacteria"/>
</dbReference>
<dbReference type="AlphaFoldDB" id="Q7NCY5"/>
<dbReference type="GO" id="GO:0005737">
    <property type="term" value="C:cytoplasm"/>
    <property type="evidence" value="ECO:0000318"/>
    <property type="project" value="GO_Central"/>
</dbReference>
<dbReference type="EMBL" id="BA000045">
    <property type="protein sequence ID" value="BAC90782.1"/>
    <property type="molecule type" value="Genomic_DNA"/>
</dbReference>
<dbReference type="PANTHER" id="PTHR43625">
    <property type="entry name" value="AFLATOXIN B1 ALDEHYDE REDUCTASE"/>
    <property type="match status" value="1"/>
</dbReference>
<accession>Q7NCY5</accession>
<dbReference type="PATRIC" id="fig|251221.4.peg.2871"/>
<gene>
    <name evidence="3" type="ordered locus">gll2841</name>
</gene>
<keyword evidence="4" id="KW-1185">Reference proteome</keyword>
<evidence type="ECO:0000313" key="4">
    <source>
        <dbReference type="Proteomes" id="UP000000557"/>
    </source>
</evidence>
<dbReference type="InterPro" id="IPR050791">
    <property type="entry name" value="Aldo-Keto_reductase"/>
</dbReference>
<dbReference type="GO" id="GO:0016491">
    <property type="term" value="F:oxidoreductase activity"/>
    <property type="evidence" value="ECO:0007669"/>
    <property type="project" value="UniProtKB-KW"/>
</dbReference>
<dbReference type="InterPro" id="IPR036812">
    <property type="entry name" value="NAD(P)_OxRdtase_dom_sf"/>
</dbReference>
<dbReference type="OrthoDB" id="9809990at2"/>
<dbReference type="HOGENOM" id="CLU_023205_2_1_3"/>
<dbReference type="InParanoid" id="Q7NCY5"/>
<feature type="domain" description="NADP-dependent oxidoreductase" evidence="2">
    <location>
        <begin position="16"/>
        <end position="307"/>
    </location>
</feature>
<dbReference type="EnsemblBacteria" id="BAC90782">
    <property type="protein sequence ID" value="BAC90782"/>
    <property type="gene ID" value="BAC90782"/>
</dbReference>
<dbReference type="KEGG" id="gvi:gll2841"/>
<dbReference type="STRING" id="251221.gene:10760345"/>
<evidence type="ECO:0000313" key="3">
    <source>
        <dbReference type="EMBL" id="BAC90782.1"/>
    </source>
</evidence>
<dbReference type="Gene3D" id="3.20.20.100">
    <property type="entry name" value="NADP-dependent oxidoreductase domain"/>
    <property type="match status" value="1"/>
</dbReference>
<dbReference type="PANTHER" id="PTHR43625:SF40">
    <property type="entry name" value="ALDO-KETO REDUCTASE YAKC [NADP(+)]"/>
    <property type="match status" value="1"/>
</dbReference>
<dbReference type="CDD" id="cd19076">
    <property type="entry name" value="AKR_AKR13A_13D"/>
    <property type="match status" value="1"/>
</dbReference>
<dbReference type="InterPro" id="IPR023210">
    <property type="entry name" value="NADP_OxRdtase_dom"/>
</dbReference>
<reference evidence="3 4" key="1">
    <citation type="journal article" date="2003" name="DNA Res.">
        <title>Complete genome structure of Gloeobacter violaceus PCC 7421, a cyanobacterium that lacks thylakoids.</title>
        <authorList>
            <person name="Nakamura Y."/>
            <person name="Kaneko T."/>
            <person name="Sato S."/>
            <person name="Mimuro M."/>
            <person name="Miyashita H."/>
            <person name="Tsuchiya T."/>
            <person name="Sasamoto S."/>
            <person name="Watanabe A."/>
            <person name="Kawashima K."/>
            <person name="Kishida Y."/>
            <person name="Kiyokawa C."/>
            <person name="Kohara M."/>
            <person name="Matsumoto M."/>
            <person name="Matsuno A."/>
            <person name="Nakazaki N."/>
            <person name="Shimpo S."/>
            <person name="Takeuchi C."/>
            <person name="Yamada M."/>
            <person name="Tabata S."/>
        </authorList>
    </citation>
    <scope>NUCLEOTIDE SEQUENCE [LARGE SCALE GENOMIC DNA]</scope>
    <source>
        <strain evidence="4">ATCC 29082 / PCC 7421</strain>
    </source>
</reference>
<evidence type="ECO:0000259" key="2">
    <source>
        <dbReference type="Pfam" id="PF00248"/>
    </source>
</evidence>
<evidence type="ECO:0000256" key="1">
    <source>
        <dbReference type="ARBA" id="ARBA00023002"/>
    </source>
</evidence>
<name>Q7NCY5_GLOVI</name>
<dbReference type="RefSeq" id="WP_011142835.1">
    <property type="nucleotide sequence ID" value="NC_005125.1"/>
</dbReference>
<reference evidence="3 4" key="2">
    <citation type="journal article" date="2003" name="DNA Res.">
        <title>Complete genome structure of Gloeobacter violaceus PCC 7421, a cyanobacterium that lacks thylakoids (supplement).</title>
        <authorList>
            <person name="Nakamura Y."/>
            <person name="Kaneko T."/>
            <person name="Sato S."/>
            <person name="Mimuro M."/>
            <person name="Miyashita H."/>
            <person name="Tsuchiya T."/>
            <person name="Sasamoto S."/>
            <person name="Watanabe A."/>
            <person name="Kawashima K."/>
            <person name="Kishida Y."/>
            <person name="Kiyokawa C."/>
            <person name="Kohara M."/>
            <person name="Matsumoto M."/>
            <person name="Matsuno A."/>
            <person name="Nakazaki N."/>
            <person name="Shimpo S."/>
            <person name="Takeuchi C."/>
            <person name="Yamada M."/>
            <person name="Tabata S."/>
        </authorList>
    </citation>
    <scope>NUCLEOTIDE SEQUENCE [LARGE SCALE GENOMIC DNA]</scope>
    <source>
        <strain evidence="4">ATCC 29082 / PCC 7421</strain>
    </source>
</reference>
<dbReference type="Proteomes" id="UP000000557">
    <property type="component" value="Chromosome"/>
</dbReference>
<dbReference type="Pfam" id="PF00248">
    <property type="entry name" value="Aldo_ket_red"/>
    <property type="match status" value="1"/>
</dbReference>
<dbReference type="PROSITE" id="PS51257">
    <property type="entry name" value="PROKAR_LIPOPROTEIN"/>
    <property type="match status" value="1"/>
</dbReference>
<protein>
    <submittedName>
        <fullName evidence="3">Gll2841 protein</fullName>
    </submittedName>
</protein>
<sequence>MQMRRLGKDGPQVSAMGLGCMGISDAYGTRDEQEALATLHRAIDLGINFLDTADVYGQGHNEQFVGRAIRTRRDRVCLATKFGLLRDAQGRLTGVCGTPAYVRSACEASLRRLGIDTIDLYYQHRLDRTTPIEQTVEALAALVREGKIRHIGLSEVDAETLHRAAAIHPIAAVQSEYSLWTRDPEDEILPACRELGVGFVPFSPLGRGFLSGRVNSMSDLPPEDFRQRLPRFQGDNFERNRAWVSQLEALAAQKGCTPSQLALAWVLAQGEDIVPIPGTKRRAYLQENLGALEIRWEAEELAALEQVAPRGVAAGARYPEALLQITR</sequence>
<keyword evidence="1" id="KW-0560">Oxidoreductase</keyword>
<dbReference type="PhylomeDB" id="Q7NCY5"/>
<dbReference type="SUPFAM" id="SSF51430">
    <property type="entry name" value="NAD(P)-linked oxidoreductase"/>
    <property type="match status" value="1"/>
</dbReference>
<proteinExistence type="predicted"/>
<organism evidence="3 4">
    <name type="scientific">Gloeobacter violaceus (strain ATCC 29082 / PCC 7421)</name>
    <dbReference type="NCBI Taxonomy" id="251221"/>
    <lineage>
        <taxon>Bacteria</taxon>
        <taxon>Bacillati</taxon>
        <taxon>Cyanobacteriota</taxon>
        <taxon>Cyanophyceae</taxon>
        <taxon>Gloeobacterales</taxon>
        <taxon>Gloeobacteraceae</taxon>
        <taxon>Gloeobacter</taxon>
    </lineage>
</organism>